<evidence type="ECO:0000256" key="5">
    <source>
        <dbReference type="ARBA" id="ARBA00022840"/>
    </source>
</evidence>
<name>A0ABW0LTU4_9BACL</name>
<keyword evidence="2 6" id="KW-0808">Transferase</keyword>
<dbReference type="Gene3D" id="3.40.1190.20">
    <property type="match status" value="1"/>
</dbReference>
<dbReference type="Proteomes" id="UP001596105">
    <property type="component" value="Unassembled WGS sequence"/>
</dbReference>
<dbReference type="RefSeq" id="WP_209748657.1">
    <property type="nucleotide sequence ID" value="NZ_JBHSMH010000011.1"/>
</dbReference>
<dbReference type="PANTHER" id="PTHR46566">
    <property type="entry name" value="1-PHOSPHOFRUCTOKINASE-RELATED"/>
    <property type="match status" value="1"/>
</dbReference>
<dbReference type="CDD" id="cd01164">
    <property type="entry name" value="FruK_PfkB_like"/>
    <property type="match status" value="1"/>
</dbReference>
<evidence type="ECO:0000259" key="7">
    <source>
        <dbReference type="Pfam" id="PF00294"/>
    </source>
</evidence>
<dbReference type="InterPro" id="IPR011611">
    <property type="entry name" value="PfkB_dom"/>
</dbReference>
<dbReference type="PIRSF" id="PIRSF000535">
    <property type="entry name" value="1PFK/6PFK/LacC"/>
    <property type="match status" value="1"/>
</dbReference>
<evidence type="ECO:0000256" key="1">
    <source>
        <dbReference type="ARBA" id="ARBA00005380"/>
    </source>
</evidence>
<comment type="caution">
    <text evidence="8">The sequence shown here is derived from an EMBL/GenBank/DDBJ whole genome shotgun (WGS) entry which is preliminary data.</text>
</comment>
<dbReference type="EMBL" id="JBHSMH010000011">
    <property type="protein sequence ID" value="MFC5468387.1"/>
    <property type="molecule type" value="Genomic_DNA"/>
</dbReference>
<evidence type="ECO:0000256" key="6">
    <source>
        <dbReference type="PIRNR" id="PIRNR000535"/>
    </source>
</evidence>
<evidence type="ECO:0000313" key="9">
    <source>
        <dbReference type="Proteomes" id="UP001596105"/>
    </source>
</evidence>
<dbReference type="EC" id="2.7.1.144" evidence="6"/>
<comment type="similarity">
    <text evidence="1">Belongs to the carbohydrate kinase pfkB family.</text>
</comment>
<keyword evidence="6" id="KW-0423">Lactose metabolism</keyword>
<proteinExistence type="inferred from homology"/>
<evidence type="ECO:0000256" key="4">
    <source>
        <dbReference type="ARBA" id="ARBA00022777"/>
    </source>
</evidence>
<gene>
    <name evidence="8" type="ORF">ACFPPD_06620</name>
</gene>
<dbReference type="PRINTS" id="PR00990">
    <property type="entry name" value="RIBOKINASE"/>
</dbReference>
<keyword evidence="5 6" id="KW-0067">ATP-binding</keyword>
<dbReference type="SUPFAM" id="SSF53613">
    <property type="entry name" value="Ribokinase-like"/>
    <property type="match status" value="1"/>
</dbReference>
<dbReference type="InterPro" id="IPR002139">
    <property type="entry name" value="Ribo/fructo_kinase"/>
</dbReference>
<dbReference type="InterPro" id="IPR017583">
    <property type="entry name" value="Tagatose/fructose_Pkinase"/>
</dbReference>
<dbReference type="Pfam" id="PF00294">
    <property type="entry name" value="PfkB"/>
    <property type="match status" value="1"/>
</dbReference>
<dbReference type="NCBIfam" id="TIGR03168">
    <property type="entry name" value="1-PFK"/>
    <property type="match status" value="1"/>
</dbReference>
<feature type="domain" description="Carbohydrate kinase PfkB" evidence="7">
    <location>
        <begin position="12"/>
        <end position="290"/>
    </location>
</feature>
<dbReference type="InterPro" id="IPR029056">
    <property type="entry name" value="Ribokinase-like"/>
</dbReference>
<protein>
    <recommendedName>
        <fullName evidence="6">Tagatose-6-phosphate kinase</fullName>
        <ecNumber evidence="6">2.7.1.144</ecNumber>
    </recommendedName>
</protein>
<dbReference type="PANTHER" id="PTHR46566:SF5">
    <property type="entry name" value="1-PHOSPHOFRUCTOKINASE"/>
    <property type="match status" value="1"/>
</dbReference>
<sequence length="315" mass="32528">MRDTITTVTLNAAIDKTYFVPALVKGTVMRATEVLSMAGGKGVNVARVLHQLGHPDVVATGFAAGHNGRYLVDRIRESGIGADFVVANGESRLCLNFIDGVDDSSTEVLEPGPEVEAEHLAALKNKIGGLAERSAVVVLSGSLPRGAPPSLYAELIELVRAAGALPFLDASGAPLALGLSAMPAFIKPNEEEILKLLAGNGDGDLDLREGALALARQGIRNVVVTLGGEGAAAFVDGVAYRVAIPKLKAVNTVGCGDAFVAGYAYGSSRGWSAEACLRHAAAAGCANALSAVAGDVKKDDFDMLLPRISIGEWLK</sequence>
<organism evidence="8 9">
    <name type="scientific">Cohnella suwonensis</name>
    <dbReference type="NCBI Taxonomy" id="696072"/>
    <lineage>
        <taxon>Bacteria</taxon>
        <taxon>Bacillati</taxon>
        <taxon>Bacillota</taxon>
        <taxon>Bacilli</taxon>
        <taxon>Bacillales</taxon>
        <taxon>Paenibacillaceae</taxon>
        <taxon>Cohnella</taxon>
    </lineage>
</organism>
<comment type="catalytic activity">
    <reaction evidence="6">
        <text>D-tagatofuranose 6-phosphate + ATP = D-tagatofuranose 1,6-bisphosphate + ADP + H(+)</text>
        <dbReference type="Rhea" id="RHEA:12420"/>
        <dbReference type="ChEBI" id="CHEBI:15378"/>
        <dbReference type="ChEBI" id="CHEBI:30616"/>
        <dbReference type="ChEBI" id="CHEBI:58694"/>
        <dbReference type="ChEBI" id="CHEBI:58695"/>
        <dbReference type="ChEBI" id="CHEBI:456216"/>
        <dbReference type="EC" id="2.7.1.144"/>
    </reaction>
</comment>
<reference evidence="9" key="1">
    <citation type="journal article" date="2019" name="Int. J. Syst. Evol. Microbiol.">
        <title>The Global Catalogue of Microorganisms (GCM) 10K type strain sequencing project: providing services to taxonomists for standard genome sequencing and annotation.</title>
        <authorList>
            <consortium name="The Broad Institute Genomics Platform"/>
            <consortium name="The Broad Institute Genome Sequencing Center for Infectious Disease"/>
            <person name="Wu L."/>
            <person name="Ma J."/>
        </authorList>
    </citation>
    <scope>NUCLEOTIDE SEQUENCE [LARGE SCALE GENOMIC DNA]</scope>
    <source>
        <strain evidence="9">CCUG 57113</strain>
    </source>
</reference>
<accession>A0ABW0LTU4</accession>
<keyword evidence="4" id="KW-0418">Kinase</keyword>
<comment type="similarity">
    <text evidence="6">Belongs to the carbohydrate kinase PfkB family. LacC subfamily.</text>
</comment>
<keyword evidence="3 6" id="KW-0547">Nucleotide-binding</keyword>
<evidence type="ECO:0000256" key="2">
    <source>
        <dbReference type="ARBA" id="ARBA00022679"/>
    </source>
</evidence>
<evidence type="ECO:0000256" key="3">
    <source>
        <dbReference type="ARBA" id="ARBA00022741"/>
    </source>
</evidence>
<keyword evidence="9" id="KW-1185">Reference proteome</keyword>
<evidence type="ECO:0000313" key="8">
    <source>
        <dbReference type="EMBL" id="MFC5468387.1"/>
    </source>
</evidence>
<comment type="pathway">
    <text evidence="6">Carbohydrate metabolism; D-tagatose 6-phosphate degradation; D-glyceraldehyde 3-phosphate and glycerone phosphate from D-tagatose 6-phosphate: step 1/2.</text>
</comment>